<evidence type="ECO:0000259" key="1">
    <source>
        <dbReference type="PROSITE" id="PS50206"/>
    </source>
</evidence>
<dbReference type="SUPFAM" id="SSF52821">
    <property type="entry name" value="Rhodanese/Cell cycle control phosphatase"/>
    <property type="match status" value="4"/>
</dbReference>
<accession>A0AA39GFE6</accession>
<dbReference type="PANTHER" id="PTHR44086:SF10">
    <property type="entry name" value="THIOSULFATE SULFURTRANSFERASE_RHODANESE-LIKE DOMAIN-CONTAINING PROTEIN 3"/>
    <property type="match status" value="1"/>
</dbReference>
<dbReference type="EMBL" id="JAPDFR010000006">
    <property type="protein sequence ID" value="KAK0385554.1"/>
    <property type="molecule type" value="Genomic_DNA"/>
</dbReference>
<dbReference type="SMART" id="SM00450">
    <property type="entry name" value="RHOD"/>
    <property type="match status" value="4"/>
</dbReference>
<feature type="domain" description="Rhodanese" evidence="1">
    <location>
        <begin position="381"/>
        <end position="469"/>
    </location>
</feature>
<dbReference type="InterPro" id="IPR036873">
    <property type="entry name" value="Rhodanese-like_dom_sf"/>
</dbReference>
<dbReference type="CDD" id="cd01534">
    <property type="entry name" value="4RHOD_Repeat_3"/>
    <property type="match status" value="1"/>
</dbReference>
<dbReference type="Pfam" id="PF00581">
    <property type="entry name" value="Rhodanese"/>
    <property type="match status" value="4"/>
</dbReference>
<proteinExistence type="predicted"/>
<organism evidence="2 3">
    <name type="scientific">Sarocladium strictum</name>
    <name type="common">Black bundle disease fungus</name>
    <name type="synonym">Acremonium strictum</name>
    <dbReference type="NCBI Taxonomy" id="5046"/>
    <lineage>
        <taxon>Eukaryota</taxon>
        <taxon>Fungi</taxon>
        <taxon>Dikarya</taxon>
        <taxon>Ascomycota</taxon>
        <taxon>Pezizomycotina</taxon>
        <taxon>Sordariomycetes</taxon>
        <taxon>Hypocreomycetidae</taxon>
        <taxon>Hypocreales</taxon>
        <taxon>Sarocladiaceae</taxon>
        <taxon>Sarocladium</taxon>
    </lineage>
</organism>
<comment type="caution">
    <text evidence="2">The sequence shown here is derived from an EMBL/GenBank/DDBJ whole genome shotgun (WGS) entry which is preliminary data.</text>
</comment>
<dbReference type="PANTHER" id="PTHR44086">
    <property type="entry name" value="THIOSULFATE SULFURTRANSFERASE RDL2, MITOCHONDRIAL-RELATED"/>
    <property type="match status" value="1"/>
</dbReference>
<gene>
    <name evidence="2" type="ORF">NLU13_6733</name>
</gene>
<dbReference type="PROSITE" id="PS50206">
    <property type="entry name" value="RHODANESE_3"/>
    <property type="match status" value="4"/>
</dbReference>
<dbReference type="InterPro" id="IPR001763">
    <property type="entry name" value="Rhodanese-like_dom"/>
</dbReference>
<feature type="domain" description="Rhodanese" evidence="1">
    <location>
        <begin position="16"/>
        <end position="106"/>
    </location>
</feature>
<name>A0AA39GFE6_SARSR</name>
<dbReference type="AlphaFoldDB" id="A0AA39GFE6"/>
<dbReference type="GO" id="GO:0004792">
    <property type="term" value="F:thiosulfate-cyanide sulfurtransferase activity"/>
    <property type="evidence" value="ECO:0007669"/>
    <property type="project" value="TreeGrafter"/>
</dbReference>
<reference evidence="2" key="1">
    <citation type="submission" date="2022-10" db="EMBL/GenBank/DDBJ databases">
        <title>Determination and structural analysis of whole genome sequence of Sarocladium strictum F4-1.</title>
        <authorList>
            <person name="Hu L."/>
            <person name="Jiang Y."/>
        </authorList>
    </citation>
    <scope>NUCLEOTIDE SEQUENCE</scope>
    <source>
        <strain evidence="2">F4-1</strain>
    </source>
</reference>
<protein>
    <recommendedName>
        <fullName evidence="1">Rhodanese domain-containing protein</fullName>
    </recommendedName>
</protein>
<feature type="domain" description="Rhodanese" evidence="1">
    <location>
        <begin position="275"/>
        <end position="358"/>
    </location>
</feature>
<evidence type="ECO:0000313" key="3">
    <source>
        <dbReference type="Proteomes" id="UP001175261"/>
    </source>
</evidence>
<feature type="domain" description="Rhodanese" evidence="1">
    <location>
        <begin position="138"/>
        <end position="229"/>
    </location>
</feature>
<dbReference type="Proteomes" id="UP001175261">
    <property type="component" value="Unassembled WGS sequence"/>
</dbReference>
<sequence>MSKSITAARLRDYWLTRQEIALLDVREEGPFSVSHPLWAVSVPVSEIEDKLPALVSRVSCPVVVYDDGEGYVDRAVARISALGYLDVAILEGGLSAYSRVGEVYRDVNVPPKAFGELVEAIRKTPSISANEAQQLLESNDDVVVLDVRRYEEYHTMSIPRGQSCPGAELLFRVFEVAPSPDTTIIVHCAGRTRGLLGTQSLLNTGIPNKVMALRNGTIGWTLGGLTLDHGKVQRAPPPSPGATAKSRRYAQAWAQHVGVVSITGTEISAILEKTDTRSIYLLDVRDPEEYAQGHLPGFISAPGGQLVQATDEWVGVRGGLIVLYDTDGIRARMTASWLVQLGWEVYVLEDQTNLPATPPKLGGPVWQAPQEGSISVEELLRMSDVTIIDLARSPVYSKGHIPEAWHASGPELARDLNTVGGSGPIVLTSPNGDIAAMNIHYAKQSVPREVFYLAGGTEAWKTVTGKSLDVEPRWISEPIDVYKRPYEGRNNSREAMQAYIDWEHGLVAQLANDGVAGFHVVRDMPIPAEP</sequence>
<keyword evidence="3" id="KW-1185">Reference proteome</keyword>
<dbReference type="Gene3D" id="3.40.250.10">
    <property type="entry name" value="Rhodanese-like domain"/>
    <property type="match status" value="4"/>
</dbReference>
<evidence type="ECO:0000313" key="2">
    <source>
        <dbReference type="EMBL" id="KAK0385554.1"/>
    </source>
</evidence>